<gene>
    <name evidence="3" type="ORF">M378DRAFT_167020</name>
</gene>
<keyword evidence="4" id="KW-1185">Reference proteome</keyword>
<accession>A0A0C2T4C0</accession>
<evidence type="ECO:0000313" key="3">
    <source>
        <dbReference type="EMBL" id="KIL61379.1"/>
    </source>
</evidence>
<dbReference type="Proteomes" id="UP000054549">
    <property type="component" value="Unassembled WGS sequence"/>
</dbReference>
<feature type="chain" id="PRO_5002155805" evidence="2">
    <location>
        <begin position="21"/>
        <end position="135"/>
    </location>
</feature>
<dbReference type="CDD" id="cd22191">
    <property type="entry name" value="DPBB_RlpA_EXP_N-like"/>
    <property type="match status" value="1"/>
</dbReference>
<organism evidence="3 4">
    <name type="scientific">Amanita muscaria (strain Koide BX008)</name>
    <dbReference type="NCBI Taxonomy" id="946122"/>
    <lineage>
        <taxon>Eukaryota</taxon>
        <taxon>Fungi</taxon>
        <taxon>Dikarya</taxon>
        <taxon>Basidiomycota</taxon>
        <taxon>Agaricomycotina</taxon>
        <taxon>Agaricomycetes</taxon>
        <taxon>Agaricomycetidae</taxon>
        <taxon>Agaricales</taxon>
        <taxon>Pluteineae</taxon>
        <taxon>Amanitaceae</taxon>
        <taxon>Amanita</taxon>
    </lineage>
</organism>
<dbReference type="PANTHER" id="PTHR31836">
    <property type="match status" value="1"/>
</dbReference>
<keyword evidence="1 2" id="KW-0732">Signal</keyword>
<feature type="signal peptide" evidence="2">
    <location>
        <begin position="1"/>
        <end position="20"/>
    </location>
</feature>
<dbReference type="InterPro" id="IPR051477">
    <property type="entry name" value="Expansin_CellWall"/>
</dbReference>
<dbReference type="OrthoDB" id="406505at2759"/>
<dbReference type="Gene3D" id="2.40.40.10">
    <property type="entry name" value="RlpA-like domain"/>
    <property type="match status" value="1"/>
</dbReference>
<dbReference type="AlphaFoldDB" id="A0A0C2T4C0"/>
<proteinExistence type="predicted"/>
<evidence type="ECO:0000313" key="4">
    <source>
        <dbReference type="Proteomes" id="UP000054549"/>
    </source>
</evidence>
<evidence type="ECO:0000256" key="1">
    <source>
        <dbReference type="ARBA" id="ARBA00022729"/>
    </source>
</evidence>
<dbReference type="SUPFAM" id="SSF50685">
    <property type="entry name" value="Barwin-like endoglucanases"/>
    <property type="match status" value="1"/>
</dbReference>
<dbReference type="InterPro" id="IPR036908">
    <property type="entry name" value="RlpA-like_sf"/>
</dbReference>
<evidence type="ECO:0000256" key="2">
    <source>
        <dbReference type="SAM" id="SignalP"/>
    </source>
</evidence>
<dbReference type="EMBL" id="KN818285">
    <property type="protein sequence ID" value="KIL61379.1"/>
    <property type="molecule type" value="Genomic_DNA"/>
</dbReference>
<dbReference type="HOGENOM" id="CLU_047639_6_0_1"/>
<name>A0A0C2T4C0_AMAMK</name>
<dbReference type="STRING" id="946122.A0A0C2T4C0"/>
<dbReference type="InParanoid" id="A0A0C2T4C0"/>
<dbReference type="PANTHER" id="PTHR31836:SF25">
    <property type="entry name" value="RLPA-LIKE PROTEIN DOUBLE-PSI BETA-BARREL DOMAIN-CONTAINING PROTEIN"/>
    <property type="match status" value="1"/>
</dbReference>
<sequence>MCRFLFTFVVFLLFVVTSLALPTTLQNGTLVDVEKRQTYTGRGTWFHPGEGNCGQWNTDNDPIVAISLSRYNSNNGANCNQWLKITNTANGNTASAYVRDSCPGCGWNDLDMSPSLFSQLADLSVGELQISWYFT</sequence>
<protein>
    <submittedName>
        <fullName evidence="3">Uncharacterized protein</fullName>
    </submittedName>
</protein>
<reference evidence="3 4" key="1">
    <citation type="submission" date="2014-04" db="EMBL/GenBank/DDBJ databases">
        <title>Evolutionary Origins and Diversification of the Mycorrhizal Mutualists.</title>
        <authorList>
            <consortium name="DOE Joint Genome Institute"/>
            <consortium name="Mycorrhizal Genomics Consortium"/>
            <person name="Kohler A."/>
            <person name="Kuo A."/>
            <person name="Nagy L.G."/>
            <person name="Floudas D."/>
            <person name="Copeland A."/>
            <person name="Barry K.W."/>
            <person name="Cichocki N."/>
            <person name="Veneault-Fourrey C."/>
            <person name="LaButti K."/>
            <person name="Lindquist E.A."/>
            <person name="Lipzen A."/>
            <person name="Lundell T."/>
            <person name="Morin E."/>
            <person name="Murat C."/>
            <person name="Riley R."/>
            <person name="Ohm R."/>
            <person name="Sun H."/>
            <person name="Tunlid A."/>
            <person name="Henrissat B."/>
            <person name="Grigoriev I.V."/>
            <person name="Hibbett D.S."/>
            <person name="Martin F."/>
        </authorList>
    </citation>
    <scope>NUCLEOTIDE SEQUENCE [LARGE SCALE GENOMIC DNA]</scope>
    <source>
        <strain evidence="3 4">Koide BX008</strain>
    </source>
</reference>